<accession>A7A9D8</accession>
<gene>
    <name evidence="1" type="ORF">BIFADO_02486</name>
</gene>
<name>A7A9D8_BIFAD</name>
<evidence type="ECO:0000313" key="1">
    <source>
        <dbReference type="EMBL" id="EDN82353.1"/>
    </source>
</evidence>
<reference evidence="1 2" key="1">
    <citation type="submission" date="2007-04" db="EMBL/GenBank/DDBJ databases">
        <authorList>
            <person name="Fulton L."/>
            <person name="Clifton S."/>
            <person name="Fulton B."/>
            <person name="Xu J."/>
            <person name="Minx P."/>
            <person name="Pepin K.H."/>
            <person name="Johnson M."/>
            <person name="Thiruvilangam P."/>
            <person name="Bhonagiri V."/>
            <person name="Nash W.E."/>
            <person name="Mardis E.R."/>
            <person name="Wilson R.K."/>
        </authorList>
    </citation>
    <scope>NUCLEOTIDE SEQUENCE [LARGE SCALE GENOMIC DNA]</scope>
    <source>
        <strain evidence="1 2">L2-32</strain>
    </source>
</reference>
<protein>
    <submittedName>
        <fullName evidence="1">Uncharacterized protein</fullName>
    </submittedName>
</protein>
<dbReference type="HOGENOM" id="CLU_3247846_0_0_11"/>
<dbReference type="Proteomes" id="UP000003773">
    <property type="component" value="Unassembled WGS sequence"/>
</dbReference>
<proteinExistence type="predicted"/>
<sequence>MLAIAAASMLVAFAPKITISRYDIVFKACFAVRECCYIAILL</sequence>
<dbReference type="AlphaFoldDB" id="A7A9D8"/>
<organism evidence="1 2">
    <name type="scientific">Bifidobacterium adolescentis L2-32</name>
    <dbReference type="NCBI Taxonomy" id="411481"/>
    <lineage>
        <taxon>Bacteria</taxon>
        <taxon>Bacillati</taxon>
        <taxon>Actinomycetota</taxon>
        <taxon>Actinomycetes</taxon>
        <taxon>Bifidobacteriales</taxon>
        <taxon>Bifidobacteriaceae</taxon>
        <taxon>Bifidobacterium</taxon>
    </lineage>
</organism>
<comment type="caution">
    <text evidence="1">The sequence shown here is derived from an EMBL/GenBank/DDBJ whole genome shotgun (WGS) entry which is preliminary data.</text>
</comment>
<dbReference type="EMBL" id="AAXD02000074">
    <property type="protein sequence ID" value="EDN82353.1"/>
    <property type="molecule type" value="Genomic_DNA"/>
</dbReference>
<evidence type="ECO:0000313" key="2">
    <source>
        <dbReference type="Proteomes" id="UP000003773"/>
    </source>
</evidence>
<reference evidence="1 2" key="2">
    <citation type="submission" date="2007-05" db="EMBL/GenBank/DDBJ databases">
        <title>Draft genome sequence of Bifidobacterium adolescentis (L2-32).</title>
        <authorList>
            <person name="Sudarsanam P."/>
            <person name="Ley R."/>
            <person name="Guruge J."/>
            <person name="Turnbaugh P.J."/>
            <person name="Mahowald M."/>
            <person name="Liep D."/>
            <person name="Gordon J."/>
        </authorList>
    </citation>
    <scope>NUCLEOTIDE SEQUENCE [LARGE SCALE GENOMIC DNA]</scope>
    <source>
        <strain evidence="1 2">L2-32</strain>
    </source>
</reference>